<organism evidence="3">
    <name type="scientific">Xenopus tropicalis</name>
    <name type="common">Western clawed frog</name>
    <name type="synonym">Silurana tropicalis</name>
    <dbReference type="NCBI Taxonomy" id="8364"/>
    <lineage>
        <taxon>Eukaryota</taxon>
        <taxon>Metazoa</taxon>
        <taxon>Chordata</taxon>
        <taxon>Craniata</taxon>
        <taxon>Vertebrata</taxon>
        <taxon>Euteleostomi</taxon>
        <taxon>Amphibia</taxon>
        <taxon>Batrachia</taxon>
        <taxon>Anura</taxon>
        <taxon>Pipoidea</taxon>
        <taxon>Pipidae</taxon>
        <taxon>Xenopodinae</taxon>
        <taxon>Xenopus</taxon>
        <taxon>Silurana</taxon>
    </lineage>
</organism>
<dbReference type="AlphaFoldDB" id="A0A803JDL3"/>
<protein>
    <recommendedName>
        <fullName evidence="4">Reverse transcriptase domain-containing protein</fullName>
    </recommendedName>
</protein>
<reference evidence="3" key="1">
    <citation type="journal article" date="2010" name="Science">
        <title>The genome of the Western clawed frog Xenopus tropicalis.</title>
        <authorList>
            <person name="Hellsten U."/>
            <person name="Harland R.M."/>
            <person name="Gilchrist M.J."/>
            <person name="Hendrix D."/>
            <person name="Jurka J."/>
            <person name="Kapitonov V."/>
            <person name="Ovcharenko I."/>
            <person name="Putnam N.H."/>
            <person name="Shu S."/>
            <person name="Taher L."/>
            <person name="Blitz I.L."/>
            <person name="Blumberg B."/>
            <person name="Dichmann D.S."/>
            <person name="Dubchak I."/>
            <person name="Amaya E."/>
            <person name="Detter J.C."/>
            <person name="Fletcher R."/>
            <person name="Gerhard D.S."/>
            <person name="Goodstein D."/>
            <person name="Graves T."/>
            <person name="Grigoriev I.V."/>
            <person name="Grimwood J."/>
            <person name="Kawashima T."/>
            <person name="Lindquist E."/>
            <person name="Lucas S.M."/>
            <person name="Mead P.E."/>
            <person name="Mitros T."/>
            <person name="Ogino H."/>
            <person name="Ohta Y."/>
            <person name="Poliakov A.V."/>
            <person name="Pollet N."/>
            <person name="Robert J."/>
            <person name="Salamov A."/>
            <person name="Sater A.K."/>
            <person name="Schmutz J."/>
            <person name="Terry A."/>
            <person name="Vize P.D."/>
            <person name="Warren W.C."/>
            <person name="Wells D."/>
            <person name="Wills A."/>
            <person name="Wilson R.K."/>
            <person name="Zimmerman L.B."/>
            <person name="Zorn A.M."/>
            <person name="Grainger R."/>
            <person name="Grammer T."/>
            <person name="Khokha M.K."/>
            <person name="Richardson P.M."/>
            <person name="Rokhsar D.S."/>
        </authorList>
    </citation>
    <scope>NUCLEOTIDE SEQUENCE [LARGE SCALE GENOMIC DNA]</scope>
    <source>
        <strain evidence="3">Nigerian</strain>
    </source>
</reference>
<dbReference type="PROSITE" id="PS50878">
    <property type="entry name" value="RT_POL"/>
    <property type="match status" value="1"/>
</dbReference>
<evidence type="ECO:0008006" key="4">
    <source>
        <dbReference type="Google" id="ProtNLM"/>
    </source>
</evidence>
<accession>A0A803JDL3</accession>
<dbReference type="Pfam" id="PF26215">
    <property type="entry name" value="HTH_animal"/>
    <property type="match status" value="1"/>
</dbReference>
<dbReference type="InterPro" id="IPR058912">
    <property type="entry name" value="HTH_animal"/>
</dbReference>
<dbReference type="PROSITE" id="PS50164">
    <property type="entry name" value="GIY_YIG"/>
    <property type="match status" value="1"/>
</dbReference>
<proteinExistence type="predicted"/>
<feature type="domain" description="GIY-YIG" evidence="1">
    <location>
        <begin position="544"/>
        <end position="646"/>
    </location>
</feature>
<dbReference type="InParanoid" id="A0A803JDL3"/>
<dbReference type="CDD" id="cd10442">
    <property type="entry name" value="GIY-YIG_PLEs"/>
    <property type="match status" value="1"/>
</dbReference>
<feature type="domain" description="Reverse transcriptase" evidence="2">
    <location>
        <begin position="97"/>
        <end position="342"/>
    </location>
</feature>
<evidence type="ECO:0000313" key="3">
    <source>
        <dbReference type="Ensembl" id="ENSXETP00000105971"/>
    </source>
</evidence>
<reference evidence="3" key="2">
    <citation type="submission" date="2021-03" db="UniProtKB">
        <authorList>
            <consortium name="Ensembl"/>
        </authorList>
    </citation>
    <scope>IDENTIFICATION</scope>
</reference>
<sequence length="655" mass="74985">MESNDIIEHSRKFFSNLTILEREAINTLRNDKQLIIRPADKGGAIVLLDLMYYRGELLQQLSDSFVYEKLTSDPTSQFKLKLDLELEQAMTAGWINETCRNFLTTQFPKCPIIYTLPKVHKDPLTPPGRPIISARGSLFSNVALYLDSFLQPLCQRMRSYLADTSALLDILQRYDTLPTDTLFVTLDVRNLYTIIPLDEGVAACRQALMEGYKGVPPVEFLISLLHLVLTCNYFRFEQTFYLQKTGTAMGSNVAPSYANLYMDSFECNYILPKYTDNLLLYLRYIDDIFIIWRGDHIGVESFVASLNDLSTPVKFTLHYDKEAIDFLDVRIFRSPSGIGTTLYRKSTDRNTVLHAHSFHPPAVTRSIPYTQFLRVFRINTDLATASQQANDMRDRFIERGYNLEFLTMELEKAKANILGGRPKAKGTDTHTDRMVFVSNFIPASRDINATIKKNWSILQLDSNLPFTQMPPPMCAYRRGRSLRDMLMVTDLKPELPGTWLRTGKPGCYRCGNCKTCGCLITGATFAHPHNGKRYLIRYRLNCMSEYVIYCIMCPCGLFYIGKCITTFRIRMNNHRSVIRSALATGNSDSPLARHFVQQRHTLPMLRAMLIDHIPPLARGGDRSKSLLQREAQWIHRLDTIAPRGLNEMFSLSCFL</sequence>
<dbReference type="Ensembl" id="ENSXETT00000114337">
    <property type="protein sequence ID" value="ENSXETP00000105971"/>
    <property type="gene ID" value="ENSXETG00000046582"/>
</dbReference>
<dbReference type="InterPro" id="IPR000305">
    <property type="entry name" value="GIY-YIG_endonuc"/>
</dbReference>
<evidence type="ECO:0000259" key="2">
    <source>
        <dbReference type="PROSITE" id="PS50878"/>
    </source>
</evidence>
<dbReference type="PANTHER" id="PTHR21301:SF14">
    <property type="match status" value="1"/>
</dbReference>
<dbReference type="GeneTree" id="ENSGT00840000129931"/>
<evidence type="ECO:0000259" key="1">
    <source>
        <dbReference type="PROSITE" id="PS50164"/>
    </source>
</evidence>
<dbReference type="InterPro" id="IPR000477">
    <property type="entry name" value="RT_dom"/>
</dbReference>
<dbReference type="PANTHER" id="PTHR21301">
    <property type="entry name" value="REVERSE TRANSCRIPTASE"/>
    <property type="match status" value="1"/>
</dbReference>
<dbReference type="Pfam" id="PF00078">
    <property type="entry name" value="RVT_1"/>
    <property type="match status" value="1"/>
</dbReference>
<name>A0A803JDL3_XENTR</name>